<evidence type="ECO:0000313" key="3">
    <source>
        <dbReference type="Proteomes" id="UP000324800"/>
    </source>
</evidence>
<gene>
    <name evidence="2" type="ORF">EZS28_018791</name>
</gene>
<accession>A0A5J4VSU0</accession>
<evidence type="ECO:0000313" key="2">
    <source>
        <dbReference type="EMBL" id="KAA6385684.1"/>
    </source>
</evidence>
<dbReference type="Proteomes" id="UP000324800">
    <property type="component" value="Unassembled WGS sequence"/>
</dbReference>
<comment type="caution">
    <text evidence="2">The sequence shown here is derived from an EMBL/GenBank/DDBJ whole genome shotgun (WGS) entry which is preliminary data.</text>
</comment>
<sequence>MEKLGKVSIYTSMFSRIRAKISNKAAFAKPEPRKQDIQPEPFIKPRKPLFPPIPPPSVIDQNSELGTSFQYQFQFHSERLAEPHQNLVNQLPEISQCGGNRQDCDEIVSGFVAQIGNTFAQFNQAYQSPSNREHILEAQEQLEDDGGVEDIDSLIFKKKNLNRYSFMFIDDFENQQQDSASIAKEAIVNRLEDPETVKRQWSEYQIRQMLNYEPMDQTFQCAK</sequence>
<protein>
    <submittedName>
        <fullName evidence="2">Uncharacterized protein</fullName>
    </submittedName>
</protein>
<feature type="region of interest" description="Disordered" evidence="1">
    <location>
        <begin position="27"/>
        <end position="49"/>
    </location>
</feature>
<reference evidence="2 3" key="1">
    <citation type="submission" date="2019-03" db="EMBL/GenBank/DDBJ databases">
        <title>Single cell metagenomics reveals metabolic interactions within the superorganism composed of flagellate Streblomastix strix and complex community of Bacteroidetes bacteria on its surface.</title>
        <authorList>
            <person name="Treitli S.C."/>
            <person name="Kolisko M."/>
            <person name="Husnik F."/>
            <person name="Keeling P."/>
            <person name="Hampl V."/>
        </authorList>
    </citation>
    <scope>NUCLEOTIDE SEQUENCE [LARGE SCALE GENOMIC DNA]</scope>
    <source>
        <strain evidence="2">ST1C</strain>
    </source>
</reference>
<proteinExistence type="predicted"/>
<dbReference type="AlphaFoldDB" id="A0A5J4VSU0"/>
<evidence type="ECO:0000256" key="1">
    <source>
        <dbReference type="SAM" id="MobiDB-lite"/>
    </source>
</evidence>
<organism evidence="2 3">
    <name type="scientific">Streblomastix strix</name>
    <dbReference type="NCBI Taxonomy" id="222440"/>
    <lineage>
        <taxon>Eukaryota</taxon>
        <taxon>Metamonada</taxon>
        <taxon>Preaxostyla</taxon>
        <taxon>Oxymonadida</taxon>
        <taxon>Streblomastigidae</taxon>
        <taxon>Streblomastix</taxon>
    </lineage>
</organism>
<dbReference type="EMBL" id="SNRW01005154">
    <property type="protein sequence ID" value="KAA6385684.1"/>
    <property type="molecule type" value="Genomic_DNA"/>
</dbReference>
<name>A0A5J4VSU0_9EUKA</name>